<dbReference type="Proteomes" id="UP000731907">
    <property type="component" value="Unassembled WGS sequence"/>
</dbReference>
<name>A0ABS6J8M8_9RHOB</name>
<dbReference type="InterPro" id="IPR039437">
    <property type="entry name" value="FrzH/put_lumazine-bd"/>
</dbReference>
<dbReference type="EMBL" id="JAAATX020000018">
    <property type="protein sequence ID" value="MBU9700084.1"/>
    <property type="molecule type" value="Genomic_DNA"/>
</dbReference>
<dbReference type="Gene3D" id="3.10.450.50">
    <property type="match status" value="1"/>
</dbReference>
<dbReference type="Pfam" id="PF12893">
    <property type="entry name" value="Lumazine_bd_2"/>
    <property type="match status" value="1"/>
</dbReference>
<proteinExistence type="predicted"/>
<evidence type="ECO:0000313" key="1">
    <source>
        <dbReference type="EMBL" id="MBU9700084.1"/>
    </source>
</evidence>
<gene>
    <name evidence="1" type="ORF">GU927_019760</name>
</gene>
<evidence type="ECO:0000313" key="2">
    <source>
        <dbReference type="Proteomes" id="UP000731907"/>
    </source>
</evidence>
<keyword evidence="2" id="KW-1185">Reference proteome</keyword>
<dbReference type="InterPro" id="IPR032710">
    <property type="entry name" value="NTF2-like_dom_sf"/>
</dbReference>
<comment type="caution">
    <text evidence="1">The sequence shown here is derived from an EMBL/GenBank/DDBJ whole genome shotgun (WGS) entry which is preliminary data.</text>
</comment>
<dbReference type="SUPFAM" id="SSF54427">
    <property type="entry name" value="NTF2-like"/>
    <property type="match status" value="1"/>
</dbReference>
<dbReference type="RefSeq" id="WP_161764138.1">
    <property type="nucleotide sequence ID" value="NZ_JAAATX020000018.1"/>
</dbReference>
<sequence>MKDIDIDCDLTATLDVWKDARTERLEETLHRDFCAMGMEAGLYIHADKETYLRFARQMATQPPTGSEIDWIEAKGRVAAACLRENGPETRRTTILSLMRSDIGWRVVTATFSVEERATPTVAHRVPLQ</sequence>
<organism evidence="1 2">
    <name type="scientific">Paragemmobacter amnigenus</name>
    <dbReference type="NCBI Taxonomy" id="2852097"/>
    <lineage>
        <taxon>Bacteria</taxon>
        <taxon>Pseudomonadati</taxon>
        <taxon>Pseudomonadota</taxon>
        <taxon>Alphaproteobacteria</taxon>
        <taxon>Rhodobacterales</taxon>
        <taxon>Paracoccaceae</taxon>
        <taxon>Paragemmobacter</taxon>
    </lineage>
</organism>
<accession>A0ABS6J8M8</accession>
<protein>
    <submittedName>
        <fullName evidence="1">Nuclear transport factor 2 family protein</fullName>
    </submittedName>
</protein>
<reference evidence="1 2" key="1">
    <citation type="submission" date="2021-06" db="EMBL/GenBank/DDBJ databases">
        <title>Rhodobacteraceae bacterium strain HSP-20.</title>
        <authorList>
            <person name="Chen W.-M."/>
        </authorList>
    </citation>
    <scope>NUCLEOTIDE SEQUENCE [LARGE SCALE GENOMIC DNA]</scope>
    <source>
        <strain evidence="1 2">HSP-20</strain>
    </source>
</reference>